<feature type="transmembrane region" description="Helical" evidence="1">
    <location>
        <begin position="201"/>
        <end position="218"/>
    </location>
</feature>
<evidence type="ECO:0000313" key="3">
    <source>
        <dbReference type="Proteomes" id="UP001652432"/>
    </source>
</evidence>
<evidence type="ECO:0000313" key="2">
    <source>
        <dbReference type="EMBL" id="MCU6743485.1"/>
    </source>
</evidence>
<sequence length="383" mass="43394">MKMMMYRPYTTTTMNKKRKITAGILFCLIFVLCAGIRGFLLADGQIPLSDDASLYEASMIREEKNEPVMTSGVVFAYTEILTDVLKFTGNKLEAVAVMQLLLQCATVVLLYFGCFALSGRTAALLEALFFSVFPFFWQLMFAARPENIYLAGFGFLLLLTGLCRQKINKGGFHRRSMDEFLIFLTGFVSGVLLIWHLMTVFLIVVFLAVAAFHAAQLLERRKDSKNRIFLIYPCGILLGCFGTLMKYTGITGNTLIEQFSWWTSSFTAVQFQGLSPFFVFLLPGSVLGTAGIQLLMDRIAERKGSSLSVDEAVEEVERALTEEPESRGEMETVEEKKEKKKVNYIENPLPLPKKHVKRNFDFKLDKRKDDFDIDIEEGDDFDI</sequence>
<reference evidence="2 3" key="1">
    <citation type="journal article" date="2021" name="ISME Commun">
        <title>Automated analysis of genomic sequences facilitates high-throughput and comprehensive description of bacteria.</title>
        <authorList>
            <person name="Hitch T.C.A."/>
        </authorList>
    </citation>
    <scope>NUCLEOTIDE SEQUENCE [LARGE SCALE GENOMIC DNA]</scope>
    <source>
        <strain evidence="2 3">Sanger_18</strain>
    </source>
</reference>
<gene>
    <name evidence="2" type="ORF">OCV77_03030</name>
</gene>
<name>A0ABT2SZR0_9FIRM</name>
<accession>A0ABT2SZR0</accession>
<keyword evidence="3" id="KW-1185">Reference proteome</keyword>
<organism evidence="2 3">
    <name type="scientific">Suilimivivens aceti</name>
    <dbReference type="NCBI Taxonomy" id="2981774"/>
    <lineage>
        <taxon>Bacteria</taxon>
        <taxon>Bacillati</taxon>
        <taxon>Bacillota</taxon>
        <taxon>Clostridia</taxon>
        <taxon>Lachnospirales</taxon>
        <taxon>Lachnospiraceae</taxon>
        <taxon>Suilimivivens</taxon>
    </lineage>
</organism>
<keyword evidence="1" id="KW-1133">Transmembrane helix</keyword>
<keyword evidence="1" id="KW-0812">Transmembrane</keyword>
<evidence type="ECO:0000256" key="1">
    <source>
        <dbReference type="SAM" id="Phobius"/>
    </source>
</evidence>
<feature type="transmembrane region" description="Helical" evidence="1">
    <location>
        <begin position="276"/>
        <end position="296"/>
    </location>
</feature>
<dbReference type="RefSeq" id="WP_262573237.1">
    <property type="nucleotide sequence ID" value="NZ_JAOQKJ010000002.1"/>
</dbReference>
<protein>
    <submittedName>
        <fullName evidence="2">Uncharacterized protein</fullName>
    </submittedName>
</protein>
<feature type="transmembrane region" description="Helical" evidence="1">
    <location>
        <begin position="124"/>
        <end position="142"/>
    </location>
</feature>
<keyword evidence="1" id="KW-0472">Membrane</keyword>
<proteinExistence type="predicted"/>
<feature type="transmembrane region" description="Helical" evidence="1">
    <location>
        <begin position="230"/>
        <end position="256"/>
    </location>
</feature>
<comment type="caution">
    <text evidence="2">The sequence shown here is derived from an EMBL/GenBank/DDBJ whole genome shotgun (WGS) entry which is preliminary data.</text>
</comment>
<dbReference type="EMBL" id="JAOQKJ010000002">
    <property type="protein sequence ID" value="MCU6743485.1"/>
    <property type="molecule type" value="Genomic_DNA"/>
</dbReference>
<feature type="transmembrane region" description="Helical" evidence="1">
    <location>
        <begin position="94"/>
        <end position="117"/>
    </location>
</feature>
<dbReference type="Proteomes" id="UP001652432">
    <property type="component" value="Unassembled WGS sequence"/>
</dbReference>